<dbReference type="Gene3D" id="3.30.450.180">
    <property type="match status" value="1"/>
</dbReference>
<dbReference type="InterPro" id="IPR041413">
    <property type="entry name" value="MLTR_LBD"/>
</dbReference>
<evidence type="ECO:0000259" key="1">
    <source>
        <dbReference type="SMART" id="SM00530"/>
    </source>
</evidence>
<dbReference type="SMART" id="SM00530">
    <property type="entry name" value="HTH_XRE"/>
    <property type="match status" value="1"/>
</dbReference>
<name>A0A7X3LIK2_9BACL</name>
<dbReference type="InterPro" id="IPR001387">
    <property type="entry name" value="Cro/C1-type_HTH"/>
</dbReference>
<dbReference type="Pfam" id="PF17765">
    <property type="entry name" value="MLTR_LBD"/>
    <property type="match status" value="1"/>
</dbReference>
<comment type="caution">
    <text evidence="2">The sequence shown here is derived from an EMBL/GenBank/DDBJ whole genome shotgun (WGS) entry which is preliminary data.</text>
</comment>
<evidence type="ECO:0000313" key="3">
    <source>
        <dbReference type="Proteomes" id="UP000460318"/>
    </source>
</evidence>
<proteinExistence type="predicted"/>
<evidence type="ECO:0000313" key="2">
    <source>
        <dbReference type="EMBL" id="MWV46237.1"/>
    </source>
</evidence>
<dbReference type="Proteomes" id="UP000460318">
    <property type="component" value="Unassembled WGS sequence"/>
</dbReference>
<reference evidence="2 3" key="1">
    <citation type="submission" date="2019-12" db="EMBL/GenBank/DDBJ databases">
        <title>Paenibacillus sp. nov., an endophytic bacterium isolated from the stem of Dendrobium.</title>
        <authorList>
            <person name="Zhao R."/>
        </authorList>
    </citation>
    <scope>NUCLEOTIDE SEQUENCE [LARGE SCALE GENOMIC DNA]</scope>
    <source>
        <strain evidence="2 3">HJL G12</strain>
    </source>
</reference>
<sequence>MEQTMDMTRLEQLGQFLRTRRERLTPEALGLPNDGKRRTPGLRRSEVAMVAKVSVDWYTWMEQGRNIQVSAQVLDSIARALQLDASERKHLYLLATRQFPADVLHTELTEVSATLQHVLDRLEYSPAIVTDARWNVVAWNLAACATVGDYRVMPESERNMVWRAFTSPYLRQLLRDKWEEHAQIRLAQFRASYGTYAGDPWWEEFIIGLSNVSSHFREWWAKHEVLPVSEGNKVYFHPEVGELTLEHITFQLSDAPGLRVMVNTPIGETEGKIKRLTENLKNISHP</sequence>
<dbReference type="PANTHER" id="PTHR35010">
    <property type="entry name" value="BLL4672 PROTEIN-RELATED"/>
    <property type="match status" value="1"/>
</dbReference>
<keyword evidence="3" id="KW-1185">Reference proteome</keyword>
<dbReference type="CDD" id="cd00093">
    <property type="entry name" value="HTH_XRE"/>
    <property type="match status" value="1"/>
</dbReference>
<gene>
    <name evidence="2" type="ORF">GRF59_21775</name>
</gene>
<dbReference type="InterPro" id="IPR010982">
    <property type="entry name" value="Lambda_DNA-bd_dom_sf"/>
</dbReference>
<protein>
    <submittedName>
        <fullName evidence="2">Helix-turn-helix domain-containing protein</fullName>
    </submittedName>
</protein>
<dbReference type="Pfam" id="PF13560">
    <property type="entry name" value="HTH_31"/>
    <property type="match status" value="1"/>
</dbReference>
<accession>A0A7X3LIK2</accession>
<organism evidence="2 3">
    <name type="scientific">Paenibacillus dendrobii</name>
    <dbReference type="NCBI Taxonomy" id="2691084"/>
    <lineage>
        <taxon>Bacteria</taxon>
        <taxon>Bacillati</taxon>
        <taxon>Bacillota</taxon>
        <taxon>Bacilli</taxon>
        <taxon>Bacillales</taxon>
        <taxon>Paenibacillaceae</taxon>
        <taxon>Paenibacillus</taxon>
    </lineage>
</organism>
<feature type="domain" description="HTH cro/C1-type" evidence="1">
    <location>
        <begin position="16"/>
        <end position="88"/>
    </location>
</feature>
<dbReference type="PANTHER" id="PTHR35010:SF2">
    <property type="entry name" value="BLL4672 PROTEIN"/>
    <property type="match status" value="1"/>
</dbReference>
<dbReference type="EMBL" id="WUBI01000004">
    <property type="protein sequence ID" value="MWV46237.1"/>
    <property type="molecule type" value="Genomic_DNA"/>
</dbReference>
<dbReference type="RefSeq" id="WP_160499840.1">
    <property type="nucleotide sequence ID" value="NZ_WUBI01000004.1"/>
</dbReference>
<dbReference type="Gene3D" id="1.10.260.40">
    <property type="entry name" value="lambda repressor-like DNA-binding domains"/>
    <property type="match status" value="1"/>
</dbReference>
<dbReference type="GO" id="GO:0003677">
    <property type="term" value="F:DNA binding"/>
    <property type="evidence" value="ECO:0007669"/>
    <property type="project" value="InterPro"/>
</dbReference>
<dbReference type="SUPFAM" id="SSF47413">
    <property type="entry name" value="lambda repressor-like DNA-binding domains"/>
    <property type="match status" value="1"/>
</dbReference>
<dbReference type="AlphaFoldDB" id="A0A7X3LIK2"/>